<dbReference type="InterPro" id="IPR001789">
    <property type="entry name" value="Sig_transdc_resp-reg_receiver"/>
</dbReference>
<comment type="function">
    <text evidence="2">May play the central regulatory role in sporulation. It may be an element of the effector pathway responsible for the activation of sporulation genes in response to nutritional stress. Spo0A may act in concert with spo0H (a sigma factor) to control the expression of some genes that are critical to the sporulation process.</text>
</comment>
<evidence type="ECO:0000256" key="2">
    <source>
        <dbReference type="ARBA" id="ARBA00024867"/>
    </source>
</evidence>
<dbReference type="InterPro" id="IPR011006">
    <property type="entry name" value="CheY-like_superfamily"/>
</dbReference>
<keyword evidence="3" id="KW-0597">Phosphoprotein</keyword>
<sequence>MFMLRVAIVDDDGAYRKEIIDMLVKYEKEYGETFNITEYTDGDELVENYSSDFDIILLDVEMRFMDGMAAAGHVREVDPDVVIVFITNMPQYAINGYRVDALDYILKPIEYYPFSQTIKRAIGRRGNTDKKYIRVKIKGGEQKLDISHIRYIEVIGHDMIIHCIDSDIETKGTIREMEELLRDDYFFLCNKGFLVNLAQVDSIQGNDIIIGNDWVQVSRAKKKPFIDALNQYMRTMGH</sequence>
<dbReference type="Pfam" id="PF04397">
    <property type="entry name" value="LytTR"/>
    <property type="match status" value="1"/>
</dbReference>
<name>A0A5P6VQ78_PSEXY</name>
<dbReference type="InterPro" id="IPR007492">
    <property type="entry name" value="LytTR_DNA-bd_dom"/>
</dbReference>
<dbReference type="InterPro" id="IPR046947">
    <property type="entry name" value="LytR-like"/>
</dbReference>
<dbReference type="KEGG" id="pxv:FXF36_06535"/>
<accession>A0A5P6VQ78</accession>
<evidence type="ECO:0000259" key="4">
    <source>
        <dbReference type="PROSITE" id="PS50110"/>
    </source>
</evidence>
<organism evidence="6 7">
    <name type="scientific">Pseudobutyrivibrio xylanivorans</name>
    <dbReference type="NCBI Taxonomy" id="185007"/>
    <lineage>
        <taxon>Bacteria</taxon>
        <taxon>Bacillati</taxon>
        <taxon>Bacillota</taxon>
        <taxon>Clostridia</taxon>
        <taxon>Lachnospirales</taxon>
        <taxon>Lachnospiraceae</taxon>
        <taxon>Pseudobutyrivibrio</taxon>
    </lineage>
</organism>
<dbReference type="SMART" id="SM00850">
    <property type="entry name" value="LytTR"/>
    <property type="match status" value="1"/>
</dbReference>
<evidence type="ECO:0000313" key="6">
    <source>
        <dbReference type="EMBL" id="QFJ54532.1"/>
    </source>
</evidence>
<evidence type="ECO:0000313" key="7">
    <source>
        <dbReference type="Proteomes" id="UP000327030"/>
    </source>
</evidence>
<dbReference type="PROSITE" id="PS50930">
    <property type="entry name" value="HTH_LYTTR"/>
    <property type="match status" value="1"/>
</dbReference>
<dbReference type="PROSITE" id="PS50110">
    <property type="entry name" value="RESPONSE_REGULATORY"/>
    <property type="match status" value="1"/>
</dbReference>
<dbReference type="GO" id="GO:0000156">
    <property type="term" value="F:phosphorelay response regulator activity"/>
    <property type="evidence" value="ECO:0007669"/>
    <property type="project" value="InterPro"/>
</dbReference>
<dbReference type="OrthoDB" id="9802383at2"/>
<reference evidence="7" key="1">
    <citation type="submission" date="2019-08" db="EMBL/GenBank/DDBJ databases">
        <title>Complete Genome Sequence of the Polysaccharide-Degrading Rumen Bacterium Pseudobutyrivibrio xylanivorans MA3014.</title>
        <authorList>
            <person name="Palevich N."/>
            <person name="Maclean P.H."/>
            <person name="Kelly W.J."/>
            <person name="Leahy S.C."/>
            <person name="Rakonjac J."/>
            <person name="Attwood G.T."/>
        </authorList>
    </citation>
    <scope>NUCLEOTIDE SEQUENCE [LARGE SCALE GENOMIC DNA]</scope>
    <source>
        <strain evidence="7">MA3014</strain>
    </source>
</reference>
<dbReference type="PANTHER" id="PTHR37299">
    <property type="entry name" value="TRANSCRIPTIONAL REGULATOR-RELATED"/>
    <property type="match status" value="1"/>
</dbReference>
<evidence type="ECO:0000256" key="3">
    <source>
        <dbReference type="PROSITE-ProRule" id="PRU00169"/>
    </source>
</evidence>
<feature type="domain" description="Response regulatory" evidence="4">
    <location>
        <begin position="5"/>
        <end position="122"/>
    </location>
</feature>
<dbReference type="Proteomes" id="UP000327030">
    <property type="component" value="Chromosome 1"/>
</dbReference>
<dbReference type="AlphaFoldDB" id="A0A5P6VQ78"/>
<gene>
    <name evidence="6" type="ORF">FXF36_06535</name>
</gene>
<evidence type="ECO:0000256" key="1">
    <source>
        <dbReference type="ARBA" id="ARBA00018672"/>
    </source>
</evidence>
<protein>
    <recommendedName>
        <fullName evidence="1">Stage 0 sporulation protein A homolog</fullName>
    </recommendedName>
</protein>
<dbReference type="GO" id="GO:0003677">
    <property type="term" value="F:DNA binding"/>
    <property type="evidence" value="ECO:0007669"/>
    <property type="project" value="InterPro"/>
</dbReference>
<dbReference type="SUPFAM" id="SSF52172">
    <property type="entry name" value="CheY-like"/>
    <property type="match status" value="1"/>
</dbReference>
<dbReference type="Gene3D" id="3.40.50.2300">
    <property type="match status" value="1"/>
</dbReference>
<evidence type="ECO:0000259" key="5">
    <source>
        <dbReference type="PROSITE" id="PS50930"/>
    </source>
</evidence>
<feature type="modified residue" description="4-aspartylphosphate" evidence="3">
    <location>
        <position position="59"/>
    </location>
</feature>
<proteinExistence type="predicted"/>
<dbReference type="SMART" id="SM00448">
    <property type="entry name" value="REC"/>
    <property type="match status" value="1"/>
</dbReference>
<dbReference type="EMBL" id="CP043028">
    <property type="protein sequence ID" value="QFJ54532.1"/>
    <property type="molecule type" value="Genomic_DNA"/>
</dbReference>
<feature type="domain" description="HTH LytTR-type" evidence="5">
    <location>
        <begin position="133"/>
        <end position="231"/>
    </location>
</feature>
<dbReference type="PANTHER" id="PTHR37299:SF1">
    <property type="entry name" value="STAGE 0 SPORULATION PROTEIN A HOMOLOG"/>
    <property type="match status" value="1"/>
</dbReference>
<dbReference type="Pfam" id="PF00072">
    <property type="entry name" value="Response_reg"/>
    <property type="match status" value="1"/>
</dbReference>
<dbReference type="Gene3D" id="2.40.50.1020">
    <property type="entry name" value="LytTr DNA-binding domain"/>
    <property type="match status" value="1"/>
</dbReference>